<organism evidence="3 4">
    <name type="scientific">Halomarina oriensis</name>
    <dbReference type="NCBI Taxonomy" id="671145"/>
    <lineage>
        <taxon>Archaea</taxon>
        <taxon>Methanobacteriati</taxon>
        <taxon>Methanobacteriota</taxon>
        <taxon>Stenosarchaea group</taxon>
        <taxon>Halobacteria</taxon>
        <taxon>Halobacteriales</taxon>
        <taxon>Natronomonadaceae</taxon>
        <taxon>Halomarina</taxon>
    </lineage>
</organism>
<evidence type="ECO:0000259" key="2">
    <source>
        <dbReference type="Pfam" id="PF25938"/>
    </source>
</evidence>
<dbReference type="AlphaFoldDB" id="A0A6B0GS32"/>
<keyword evidence="1" id="KW-0472">Membrane</keyword>
<feature type="transmembrane region" description="Helical" evidence="1">
    <location>
        <begin position="39"/>
        <end position="62"/>
    </location>
</feature>
<accession>A0A6B0GS32</accession>
<keyword evidence="1" id="KW-0812">Transmembrane</keyword>
<reference evidence="3 4" key="1">
    <citation type="submission" date="2019-12" db="EMBL/GenBank/DDBJ databases">
        <title>Halocatena pleomorpha gen. nov. sp. nov., an extremely halophilic archaeon of family Halobacteriaceae isolated from saltpan soil.</title>
        <authorList>
            <person name="Pal Y."/>
            <person name="Verma A."/>
            <person name="Krishnamurthi S."/>
            <person name="Kumar P."/>
        </authorList>
    </citation>
    <scope>NUCLEOTIDE SEQUENCE [LARGE SCALE GENOMIC DNA]</scope>
    <source>
        <strain evidence="3 4">JCM 16495</strain>
    </source>
</reference>
<dbReference type="Proteomes" id="UP000451471">
    <property type="component" value="Unassembled WGS sequence"/>
</dbReference>
<name>A0A6B0GS32_9EURY</name>
<dbReference type="EMBL" id="WSZK01000015">
    <property type="protein sequence ID" value="MWG34885.1"/>
    <property type="molecule type" value="Genomic_DNA"/>
</dbReference>
<feature type="transmembrane region" description="Helical" evidence="1">
    <location>
        <begin position="12"/>
        <end position="33"/>
    </location>
</feature>
<proteinExistence type="predicted"/>
<keyword evidence="4" id="KW-1185">Reference proteome</keyword>
<feature type="domain" description="DUF7981" evidence="2">
    <location>
        <begin position="10"/>
        <end position="62"/>
    </location>
</feature>
<evidence type="ECO:0000313" key="4">
    <source>
        <dbReference type="Proteomes" id="UP000451471"/>
    </source>
</evidence>
<gene>
    <name evidence="3" type="ORF">GQS65_10340</name>
</gene>
<sequence>MGGGVRRDALKAAVLWGVIATLAFLVLVQAYQLLEFGGLPLGVVVTVALVVFGATTLVTYLLGP</sequence>
<keyword evidence="1" id="KW-1133">Transmembrane helix</keyword>
<protein>
    <recommendedName>
        <fullName evidence="2">DUF7981 domain-containing protein</fullName>
    </recommendedName>
</protein>
<dbReference type="InterPro" id="IPR058287">
    <property type="entry name" value="DUF7981"/>
</dbReference>
<evidence type="ECO:0000256" key="1">
    <source>
        <dbReference type="SAM" id="Phobius"/>
    </source>
</evidence>
<dbReference type="Pfam" id="PF25938">
    <property type="entry name" value="DUF7981"/>
    <property type="match status" value="1"/>
</dbReference>
<comment type="caution">
    <text evidence="3">The sequence shown here is derived from an EMBL/GenBank/DDBJ whole genome shotgun (WGS) entry which is preliminary data.</text>
</comment>
<evidence type="ECO:0000313" key="3">
    <source>
        <dbReference type="EMBL" id="MWG34885.1"/>
    </source>
</evidence>